<comment type="similarity">
    <text evidence="2">Belongs to the cytochrome P450 family.</text>
</comment>
<name>A0ABQ5I9A3_9ASTR</name>
<gene>
    <name evidence="4" type="ORF">Tco_1091481</name>
</gene>
<evidence type="ECO:0000256" key="3">
    <source>
        <dbReference type="SAM" id="Phobius"/>
    </source>
</evidence>
<dbReference type="PANTHER" id="PTHR47951:SF7">
    <property type="entry name" value="FLAVONOID 3',5'-HYDROXYLASE-LIKE ISOFORM X1"/>
    <property type="match status" value="1"/>
</dbReference>
<keyword evidence="1 2" id="KW-0560">Oxidoreductase</keyword>
<keyword evidence="3" id="KW-1133">Transmembrane helix</keyword>
<dbReference type="InterPro" id="IPR017972">
    <property type="entry name" value="Cyt_P450_CS"/>
</dbReference>
<keyword evidence="2" id="KW-0408">Iron</keyword>
<dbReference type="PROSITE" id="PS00086">
    <property type="entry name" value="CYTOCHROME_P450"/>
    <property type="match status" value="1"/>
</dbReference>
<dbReference type="InterPro" id="IPR002401">
    <property type="entry name" value="Cyt_P450_E_grp-I"/>
</dbReference>
<keyword evidence="2" id="KW-0503">Monooxygenase</keyword>
<keyword evidence="5" id="KW-1185">Reference proteome</keyword>
<organism evidence="4 5">
    <name type="scientific">Tanacetum coccineum</name>
    <dbReference type="NCBI Taxonomy" id="301880"/>
    <lineage>
        <taxon>Eukaryota</taxon>
        <taxon>Viridiplantae</taxon>
        <taxon>Streptophyta</taxon>
        <taxon>Embryophyta</taxon>
        <taxon>Tracheophyta</taxon>
        <taxon>Spermatophyta</taxon>
        <taxon>Magnoliopsida</taxon>
        <taxon>eudicotyledons</taxon>
        <taxon>Gunneridae</taxon>
        <taxon>Pentapetalae</taxon>
        <taxon>asterids</taxon>
        <taxon>campanulids</taxon>
        <taxon>Asterales</taxon>
        <taxon>Asteraceae</taxon>
        <taxon>Asteroideae</taxon>
        <taxon>Anthemideae</taxon>
        <taxon>Anthemidinae</taxon>
        <taxon>Tanacetum</taxon>
    </lineage>
</organism>
<dbReference type="EMBL" id="BQNB010020439">
    <property type="protein sequence ID" value="GJT95963.1"/>
    <property type="molecule type" value="Genomic_DNA"/>
</dbReference>
<sequence>MISHIQWSWDYVLLFTCSIITFAILWCKFSSKARLPPGPRGLPLLGYLPFLDPNLHHGYTKLAQRYGPIFKLKLGSKTHIVVGSSDLAKVVLREQDEIFANRDPPIAGTILTYGGQDIVWSDNNSLWRNMRKVFAYEVLSNKNLDASSTFRRGGVRKTIKHVYETMGTEVDIGGIAFLTSLDVVTNMVWGKSLVEDVKSTNLGVEFREVITKIVELLGAVNVSDFFPRIIKERIAIKPDEAVEKIGRKDFLQILLELKEQNASTSLNITQIKALLMDIFVGTTDTTSTMAEWTMAELLKNPSMMQKVKDELKEVVGLNNIVEESHLSNLRYLDAVVKETFRLHPPLPLLVGRCPSESCNVAGYTVPKGANVYVNVWAIHRDPQYWENPLEFNPNRFLSVDDGTTKIDYNGSNPNFIPFGSGRRRCPGVPLGEKMLVYFLASMLHSFDWTLPNGEHELSDKFGIVLKKNTPLMAIASQRLPDKTLYM</sequence>
<keyword evidence="3" id="KW-0472">Membrane</keyword>
<protein>
    <submittedName>
        <fullName evidence="4">Geraniol 8-hydroxylase-like protein</fullName>
    </submittedName>
</protein>
<feature type="transmembrane region" description="Helical" evidence="3">
    <location>
        <begin position="7"/>
        <end position="26"/>
    </location>
</feature>
<evidence type="ECO:0000313" key="5">
    <source>
        <dbReference type="Proteomes" id="UP001151760"/>
    </source>
</evidence>
<dbReference type="PRINTS" id="PR00463">
    <property type="entry name" value="EP450I"/>
</dbReference>
<keyword evidence="2" id="KW-0349">Heme</keyword>
<keyword evidence="2" id="KW-0479">Metal-binding</keyword>
<dbReference type="Gene3D" id="1.10.630.10">
    <property type="entry name" value="Cytochrome P450"/>
    <property type="match status" value="1"/>
</dbReference>
<dbReference type="SUPFAM" id="SSF48264">
    <property type="entry name" value="Cytochrome P450"/>
    <property type="match status" value="1"/>
</dbReference>
<accession>A0ABQ5I9A3</accession>
<dbReference type="PANTHER" id="PTHR47951">
    <property type="entry name" value="OS08G0547900 PROTEIN"/>
    <property type="match status" value="1"/>
</dbReference>
<evidence type="ECO:0000256" key="1">
    <source>
        <dbReference type="ARBA" id="ARBA00023002"/>
    </source>
</evidence>
<evidence type="ECO:0000313" key="4">
    <source>
        <dbReference type="EMBL" id="GJT95963.1"/>
    </source>
</evidence>
<evidence type="ECO:0000256" key="2">
    <source>
        <dbReference type="RuleBase" id="RU000461"/>
    </source>
</evidence>
<dbReference type="Proteomes" id="UP001151760">
    <property type="component" value="Unassembled WGS sequence"/>
</dbReference>
<dbReference type="InterPro" id="IPR001128">
    <property type="entry name" value="Cyt_P450"/>
</dbReference>
<keyword evidence="3" id="KW-0812">Transmembrane</keyword>
<dbReference type="Pfam" id="PF00067">
    <property type="entry name" value="p450"/>
    <property type="match status" value="1"/>
</dbReference>
<proteinExistence type="inferred from homology"/>
<dbReference type="InterPro" id="IPR036396">
    <property type="entry name" value="Cyt_P450_sf"/>
</dbReference>
<reference evidence="4" key="2">
    <citation type="submission" date="2022-01" db="EMBL/GenBank/DDBJ databases">
        <authorList>
            <person name="Yamashiro T."/>
            <person name="Shiraishi A."/>
            <person name="Satake H."/>
            <person name="Nakayama K."/>
        </authorList>
    </citation>
    <scope>NUCLEOTIDE SEQUENCE</scope>
</reference>
<dbReference type="PRINTS" id="PR00385">
    <property type="entry name" value="P450"/>
</dbReference>
<reference evidence="4" key="1">
    <citation type="journal article" date="2022" name="Int. J. Mol. Sci.">
        <title>Draft Genome of Tanacetum Coccineum: Genomic Comparison of Closely Related Tanacetum-Family Plants.</title>
        <authorList>
            <person name="Yamashiro T."/>
            <person name="Shiraishi A."/>
            <person name="Nakayama K."/>
            <person name="Satake H."/>
        </authorList>
    </citation>
    <scope>NUCLEOTIDE SEQUENCE</scope>
</reference>
<comment type="caution">
    <text evidence="4">The sequence shown here is derived from an EMBL/GenBank/DDBJ whole genome shotgun (WGS) entry which is preliminary data.</text>
</comment>